<accession>A0A0B6AUZ5</accession>
<dbReference type="KEGG" id="bmeg:BG04_4505"/>
<proteinExistence type="predicted"/>
<sequence>MGLMGPIPGKLYDKYGIRVLAIVGLVITSYATYEFTKLTGGTP</sequence>
<dbReference type="Proteomes" id="UP000031829">
    <property type="component" value="Chromosome"/>
</dbReference>
<dbReference type="HOGENOM" id="CLU_3229710_0_0_9"/>
<name>A0A0B6AUZ5_PRIM2</name>
<dbReference type="EMBL" id="CP009920">
    <property type="protein sequence ID" value="AJI24912.1"/>
    <property type="molecule type" value="Genomic_DNA"/>
</dbReference>
<evidence type="ECO:0000313" key="1">
    <source>
        <dbReference type="EMBL" id="AJI24912.1"/>
    </source>
</evidence>
<protein>
    <submittedName>
        <fullName evidence="1">Drug resistance transporter, EmrB/QacA domain protein</fullName>
    </submittedName>
</protein>
<reference evidence="1 2" key="1">
    <citation type="journal article" date="2015" name="Genome Announc.">
        <title>Complete genome sequences for 35 biothreat assay-relevant bacillus species.</title>
        <authorList>
            <person name="Johnson S.L."/>
            <person name="Daligault H.E."/>
            <person name="Davenport K.W."/>
            <person name="Jaissle J."/>
            <person name="Frey K.G."/>
            <person name="Ladner J.T."/>
            <person name="Broomall S.M."/>
            <person name="Bishop-Lilly K.A."/>
            <person name="Bruce D.C."/>
            <person name="Gibbons H.S."/>
            <person name="Coyne S.R."/>
            <person name="Lo C.C."/>
            <person name="Meincke L."/>
            <person name="Munk A.C."/>
            <person name="Koroleva G.I."/>
            <person name="Rosenzweig C.N."/>
            <person name="Palacios G.F."/>
            <person name="Redden C.L."/>
            <person name="Minogue T.D."/>
            <person name="Chain P.S."/>
        </authorList>
    </citation>
    <scope>NUCLEOTIDE SEQUENCE [LARGE SCALE GENOMIC DNA]</scope>
    <source>
        <strain evidence="2">ATCC 14581 / DSM 32 / JCM 2506 / NBRC 15308 / NCIMB 9376 / NCTC 10342 / NRRL B-14308 / VKM B-512</strain>
    </source>
</reference>
<gene>
    <name evidence="1" type="primary">emrB</name>
    <name evidence="1" type="ORF">BG04_4505</name>
</gene>
<organism evidence="1 2">
    <name type="scientific">Priestia megaterium (strain ATCC 14581 / DSM 32 / CCUG 1817 / JCM 2506 / NBRC 15308 / NCIMB 9376 / NCTC 10342 / NRRL B-14308 / VKM B-512 / Ford 19)</name>
    <name type="common">Bacillus megaterium</name>
    <dbReference type="NCBI Taxonomy" id="1348623"/>
    <lineage>
        <taxon>Bacteria</taxon>
        <taxon>Bacillati</taxon>
        <taxon>Bacillota</taxon>
        <taxon>Bacilli</taxon>
        <taxon>Bacillales</taxon>
        <taxon>Bacillaceae</taxon>
        <taxon>Priestia</taxon>
    </lineage>
</organism>
<dbReference type="AlphaFoldDB" id="A0A0B6AUZ5"/>
<evidence type="ECO:0000313" key="2">
    <source>
        <dbReference type="Proteomes" id="UP000031829"/>
    </source>
</evidence>